<protein>
    <submittedName>
        <fullName evidence="1">Uncharacterized protein</fullName>
    </submittedName>
</protein>
<sequence>MEKNLEECTKESKGEERAESRGEKEIDCNYTHGCPSERTSDVSPTLLRYLSLGASVPSALRRAFPP</sequence>
<reference evidence="1" key="1">
    <citation type="submission" date="2020-04" db="EMBL/GenBank/DDBJ databases">
        <title>A chromosome-scale assembly and high-density genetic map of the yellow drum (Nibea albiflora) genome.</title>
        <authorList>
            <person name="Xu D."/>
            <person name="Zhang W."/>
            <person name="Chen R."/>
            <person name="Tan P."/>
            <person name="Wang L."/>
            <person name="Song H."/>
            <person name="Tian L."/>
            <person name="Zhu Q."/>
            <person name="Wang B."/>
        </authorList>
    </citation>
    <scope>NUCLEOTIDE SEQUENCE</scope>
    <source>
        <strain evidence="1">ZJHYS-2018</strain>
    </source>
</reference>
<gene>
    <name evidence="1" type="ORF">GBF38_011302</name>
</gene>
<name>A0ACB7EUG0_NIBAL</name>
<accession>A0ACB7EUG0</accession>
<dbReference type="Proteomes" id="UP000805704">
    <property type="component" value="Chromosome 23"/>
</dbReference>
<evidence type="ECO:0000313" key="2">
    <source>
        <dbReference type="Proteomes" id="UP000805704"/>
    </source>
</evidence>
<dbReference type="EMBL" id="CM024811">
    <property type="protein sequence ID" value="KAG8005308.1"/>
    <property type="molecule type" value="Genomic_DNA"/>
</dbReference>
<proteinExistence type="predicted"/>
<evidence type="ECO:0000313" key="1">
    <source>
        <dbReference type="EMBL" id="KAG8005308.1"/>
    </source>
</evidence>
<keyword evidence="2" id="KW-1185">Reference proteome</keyword>
<organism evidence="1 2">
    <name type="scientific">Nibea albiflora</name>
    <name type="common">Yellow drum</name>
    <name type="synonym">Corvina albiflora</name>
    <dbReference type="NCBI Taxonomy" id="240163"/>
    <lineage>
        <taxon>Eukaryota</taxon>
        <taxon>Metazoa</taxon>
        <taxon>Chordata</taxon>
        <taxon>Craniata</taxon>
        <taxon>Vertebrata</taxon>
        <taxon>Euteleostomi</taxon>
        <taxon>Actinopterygii</taxon>
        <taxon>Neopterygii</taxon>
        <taxon>Teleostei</taxon>
        <taxon>Neoteleostei</taxon>
        <taxon>Acanthomorphata</taxon>
        <taxon>Eupercaria</taxon>
        <taxon>Sciaenidae</taxon>
        <taxon>Nibea</taxon>
    </lineage>
</organism>
<comment type="caution">
    <text evidence="1">The sequence shown here is derived from an EMBL/GenBank/DDBJ whole genome shotgun (WGS) entry which is preliminary data.</text>
</comment>